<organism evidence="3 4">
    <name type="scientific">Anaeramoeba flamelloides</name>
    <dbReference type="NCBI Taxonomy" id="1746091"/>
    <lineage>
        <taxon>Eukaryota</taxon>
        <taxon>Metamonada</taxon>
        <taxon>Anaeramoebidae</taxon>
        <taxon>Anaeramoeba</taxon>
    </lineage>
</organism>
<dbReference type="Pfam" id="PF00622">
    <property type="entry name" value="SPRY"/>
    <property type="match status" value="1"/>
</dbReference>
<dbReference type="InterPro" id="IPR043136">
    <property type="entry name" value="B30.2/SPRY_sf"/>
</dbReference>
<evidence type="ECO:0000256" key="1">
    <source>
        <dbReference type="SAM" id="Coils"/>
    </source>
</evidence>
<feature type="domain" description="SPRY" evidence="2">
    <location>
        <begin position="326"/>
        <end position="403"/>
    </location>
</feature>
<evidence type="ECO:0000259" key="2">
    <source>
        <dbReference type="Pfam" id="PF00622"/>
    </source>
</evidence>
<dbReference type="Proteomes" id="UP001150062">
    <property type="component" value="Unassembled WGS sequence"/>
</dbReference>
<evidence type="ECO:0000313" key="3">
    <source>
        <dbReference type="EMBL" id="KAJ6246227.1"/>
    </source>
</evidence>
<dbReference type="InterPro" id="IPR013320">
    <property type="entry name" value="ConA-like_dom_sf"/>
</dbReference>
<name>A0ABQ8YNQ1_9EUKA</name>
<accession>A0ABQ8YNQ1</accession>
<comment type="caution">
    <text evidence="3">The sequence shown here is derived from an EMBL/GenBank/DDBJ whole genome shotgun (WGS) entry which is preliminary data.</text>
</comment>
<dbReference type="InterPro" id="IPR003877">
    <property type="entry name" value="SPRY_dom"/>
</dbReference>
<dbReference type="EMBL" id="JAOAOG010000136">
    <property type="protein sequence ID" value="KAJ6246227.1"/>
    <property type="molecule type" value="Genomic_DNA"/>
</dbReference>
<gene>
    <name evidence="3" type="ORF">M0813_19365</name>
</gene>
<protein>
    <recommendedName>
        <fullName evidence="2">SPRY domain-containing protein</fullName>
    </recommendedName>
</protein>
<reference evidence="3" key="1">
    <citation type="submission" date="2022-08" db="EMBL/GenBank/DDBJ databases">
        <title>Novel sulfate-reducing endosymbionts in the free-living metamonad Anaeramoeba.</title>
        <authorList>
            <person name="Jerlstrom-Hultqvist J."/>
            <person name="Cepicka I."/>
            <person name="Gallot-Lavallee L."/>
            <person name="Salas-Leiva D."/>
            <person name="Curtis B.A."/>
            <person name="Zahonova K."/>
            <person name="Pipaliya S."/>
            <person name="Dacks J."/>
            <person name="Roger A.J."/>
        </authorList>
    </citation>
    <scope>NUCLEOTIDE SEQUENCE</scope>
    <source>
        <strain evidence="3">Schooner1</strain>
    </source>
</reference>
<sequence length="418" mass="49310">MYSTQPKQKSSCLSVSCFEFLEKKWLIKFFGDNFTEEQIVLIDLENGYKHYNELNCILTRTQRELVATNPTIFLTIKEIGGEVTKENEKEKENENVKEKEKEKEISFSLFTENIQLKKKKLSQQSHIDSITDFYKLVLKNQKWEQSKEPSLQRRLEKNSALIVKYSQLFNQVSWLANKINILKKTTKDNNKFDLEKPQINHTNSIYFIEKEVGQNEKIIQTKLEPNKKLKKLKEKEKEKEKEEKKKILNLQNHQYFTLSDSWDQALSSNKFDYYNNNRTIIRTSTYIIRNKYLSAVGSQVMVTPNVYKIMVRVDKLKSKSQSNIGIVPQNSKNNCYKDGWVMDFDCDFCQKNGKFKNVGVQKVKKFDVIKIILNLSIGTLHFYLNNDKINYAFNNLDLNQGYRLGIDLWEKETQLTIL</sequence>
<proteinExistence type="predicted"/>
<keyword evidence="1" id="KW-0175">Coiled coil</keyword>
<feature type="coiled-coil region" evidence="1">
    <location>
        <begin position="226"/>
        <end position="253"/>
    </location>
</feature>
<dbReference type="SUPFAM" id="SSF49899">
    <property type="entry name" value="Concanavalin A-like lectins/glucanases"/>
    <property type="match status" value="1"/>
</dbReference>
<evidence type="ECO:0000313" key="4">
    <source>
        <dbReference type="Proteomes" id="UP001150062"/>
    </source>
</evidence>
<keyword evidence="4" id="KW-1185">Reference proteome</keyword>
<dbReference type="Gene3D" id="2.60.120.920">
    <property type="match status" value="1"/>
</dbReference>